<gene>
    <name evidence="1" type="ORF">ACFFGN_04200</name>
</gene>
<dbReference type="Proteomes" id="UP001589890">
    <property type="component" value="Unassembled WGS sequence"/>
</dbReference>
<accession>A0ABV6QF35</accession>
<evidence type="ECO:0008006" key="3">
    <source>
        <dbReference type="Google" id="ProtNLM"/>
    </source>
</evidence>
<reference evidence="1 2" key="1">
    <citation type="submission" date="2024-09" db="EMBL/GenBank/DDBJ databases">
        <authorList>
            <person name="Sun Q."/>
            <person name="Mori K."/>
        </authorList>
    </citation>
    <scope>NUCLEOTIDE SEQUENCE [LARGE SCALE GENOMIC DNA]</scope>
    <source>
        <strain evidence="1 2">CGMCC 1.15906</strain>
    </source>
</reference>
<keyword evidence="2" id="KW-1185">Reference proteome</keyword>
<name>A0ABV6QF35_9ACTN</name>
<dbReference type="EMBL" id="JBHLTC010000005">
    <property type="protein sequence ID" value="MFC0623249.1"/>
    <property type="molecule type" value="Genomic_DNA"/>
</dbReference>
<organism evidence="1 2">
    <name type="scientific">Kribbella deserti</name>
    <dbReference type="NCBI Taxonomy" id="1926257"/>
    <lineage>
        <taxon>Bacteria</taxon>
        <taxon>Bacillati</taxon>
        <taxon>Actinomycetota</taxon>
        <taxon>Actinomycetes</taxon>
        <taxon>Propionibacteriales</taxon>
        <taxon>Kribbellaceae</taxon>
        <taxon>Kribbella</taxon>
    </lineage>
</organism>
<proteinExistence type="predicted"/>
<evidence type="ECO:0000313" key="2">
    <source>
        <dbReference type="Proteomes" id="UP001589890"/>
    </source>
</evidence>
<sequence length="177" mass="19550">MSLEHPPTVYLREDRLAAKINEWIGTLFSAQNLDETVAILVGSQDGADPTEAAERGFRQRIEAAKATIGRLQRALEAGWDPETLTAQYNAAVAEQKSAEADLEALEPAERLTTQEMRAIVDELGNIQRVLAEADREDLAELYRGLRLAVTYDHKENRADVSISPEPHVVKLCVRGGT</sequence>
<comment type="caution">
    <text evidence="1">The sequence shown here is derived from an EMBL/GenBank/DDBJ whole genome shotgun (WGS) entry which is preliminary data.</text>
</comment>
<protein>
    <recommendedName>
        <fullName evidence="3">PCRF domain-containing protein</fullName>
    </recommendedName>
</protein>
<dbReference type="RefSeq" id="WP_380043948.1">
    <property type="nucleotide sequence ID" value="NZ_JBHLTC010000005.1"/>
</dbReference>
<evidence type="ECO:0000313" key="1">
    <source>
        <dbReference type="EMBL" id="MFC0623249.1"/>
    </source>
</evidence>